<feature type="non-terminal residue" evidence="1">
    <location>
        <position position="1"/>
    </location>
</feature>
<name>A0ACB9WXK0_CHAAC</name>
<feature type="non-terminal residue" evidence="1">
    <location>
        <position position="163"/>
    </location>
</feature>
<comment type="caution">
    <text evidence="1">The sequence shown here is derived from an EMBL/GenBank/DDBJ whole genome shotgun (WGS) entry which is preliminary data.</text>
</comment>
<proteinExistence type="predicted"/>
<evidence type="ECO:0000313" key="1">
    <source>
        <dbReference type="EMBL" id="KAI4818808.1"/>
    </source>
</evidence>
<keyword evidence="2" id="KW-1185">Reference proteome</keyword>
<protein>
    <submittedName>
        <fullName evidence="1">Uncharacterized protein</fullName>
    </submittedName>
</protein>
<reference evidence="1" key="1">
    <citation type="submission" date="2022-05" db="EMBL/GenBank/DDBJ databases">
        <title>Chromosome-level genome of Chaenocephalus aceratus.</title>
        <authorList>
            <person name="Park H."/>
        </authorList>
    </citation>
    <scope>NUCLEOTIDE SEQUENCE</scope>
    <source>
        <strain evidence="1">KU_202001</strain>
    </source>
</reference>
<gene>
    <name evidence="1" type="ORF">KUCAC02_004108</name>
</gene>
<organism evidence="1 2">
    <name type="scientific">Chaenocephalus aceratus</name>
    <name type="common">Blackfin icefish</name>
    <name type="synonym">Chaenichthys aceratus</name>
    <dbReference type="NCBI Taxonomy" id="36190"/>
    <lineage>
        <taxon>Eukaryota</taxon>
        <taxon>Metazoa</taxon>
        <taxon>Chordata</taxon>
        <taxon>Craniata</taxon>
        <taxon>Vertebrata</taxon>
        <taxon>Euteleostomi</taxon>
        <taxon>Actinopterygii</taxon>
        <taxon>Neopterygii</taxon>
        <taxon>Teleostei</taxon>
        <taxon>Neoteleostei</taxon>
        <taxon>Acanthomorphata</taxon>
        <taxon>Eupercaria</taxon>
        <taxon>Perciformes</taxon>
        <taxon>Notothenioidei</taxon>
        <taxon>Channichthyidae</taxon>
        <taxon>Chaenocephalus</taxon>
    </lineage>
</organism>
<dbReference type="Proteomes" id="UP001057452">
    <property type="component" value="Chromosome 10"/>
</dbReference>
<sequence>RVSSCDRVILHLNPVCLSLSERSLSSSPCQWQSCCADKEYPMACQTDMRVLSLSPHNDEAPSLGTSLSQSHGSLNESSTETEVEESKGSKGAGDGVATVLSCATETRRTAQHIHTSSEQVFRPRRGEDRELLTQPSSASLSPRANGSVCTPPVLCPPFSEENE</sequence>
<evidence type="ECO:0000313" key="2">
    <source>
        <dbReference type="Proteomes" id="UP001057452"/>
    </source>
</evidence>
<accession>A0ACB9WXK0</accession>
<dbReference type="EMBL" id="CM043794">
    <property type="protein sequence ID" value="KAI4818808.1"/>
    <property type="molecule type" value="Genomic_DNA"/>
</dbReference>